<evidence type="ECO:0000256" key="5">
    <source>
        <dbReference type="ARBA" id="ARBA00022605"/>
    </source>
</evidence>
<dbReference type="PANTHER" id="PTHR42894">
    <property type="entry name" value="N-(5'-PHOSPHORIBOSYL)ANTHRANILATE ISOMERASE"/>
    <property type="match status" value="1"/>
</dbReference>
<evidence type="ECO:0000313" key="11">
    <source>
        <dbReference type="EMBL" id="RKD72847.1"/>
    </source>
</evidence>
<keyword evidence="6 9" id="KW-0822">Tryptophan biosynthesis</keyword>
<feature type="domain" description="N-(5'phosphoribosyl) anthranilate isomerase (PRAI)" evidence="10">
    <location>
        <begin position="7"/>
        <end position="209"/>
    </location>
</feature>
<evidence type="ECO:0000256" key="3">
    <source>
        <dbReference type="ARBA" id="ARBA00012572"/>
    </source>
</evidence>
<dbReference type="EMBL" id="RAPK01000009">
    <property type="protein sequence ID" value="RKD72847.1"/>
    <property type="molecule type" value="Genomic_DNA"/>
</dbReference>
<keyword evidence="5 9" id="KW-0028">Amino-acid biosynthesis</keyword>
<dbReference type="GO" id="GO:0000162">
    <property type="term" value="P:L-tryptophan biosynthetic process"/>
    <property type="evidence" value="ECO:0007669"/>
    <property type="project" value="UniProtKB-UniRule"/>
</dbReference>
<name>A0A419V2T6_9BACL</name>
<proteinExistence type="inferred from homology"/>
<evidence type="ECO:0000256" key="2">
    <source>
        <dbReference type="ARBA" id="ARBA00004664"/>
    </source>
</evidence>
<evidence type="ECO:0000256" key="4">
    <source>
        <dbReference type="ARBA" id="ARBA00022272"/>
    </source>
</evidence>
<evidence type="ECO:0000256" key="1">
    <source>
        <dbReference type="ARBA" id="ARBA00001164"/>
    </source>
</evidence>
<dbReference type="GO" id="GO:0004640">
    <property type="term" value="F:phosphoribosylanthranilate isomerase activity"/>
    <property type="evidence" value="ECO:0007669"/>
    <property type="project" value="UniProtKB-UniRule"/>
</dbReference>
<gene>
    <name evidence="9" type="primary">trpF</name>
    <name evidence="11" type="ORF">ATL39_2043</name>
</gene>
<keyword evidence="12" id="KW-1185">Reference proteome</keyword>
<dbReference type="OrthoDB" id="9786954at2"/>
<sequence length="215" mass="24099">MFQPIYKFCGVHSAAGLQTAVASQAAYIGFVMAESRRYVSADIVKEWLEHYPDLDKKVVFLFVNETLDTIKKAVETVRPDVIQLHGSETPEQAAAVKKAFPDIEIWKAVHHDPNSLLLLEKFLNNADGFVIDAKAQHAWGGSGESFDWSHAGRYIEYGRRMGVPLFIAGGITPDNVQELLNHNPWGIDLSSGLESYGEKDPEKVRQLEKRLCENE</sequence>
<evidence type="ECO:0000313" key="12">
    <source>
        <dbReference type="Proteomes" id="UP000285120"/>
    </source>
</evidence>
<dbReference type="HAMAP" id="MF_00135">
    <property type="entry name" value="PRAI"/>
    <property type="match status" value="1"/>
</dbReference>
<dbReference type="UniPathway" id="UPA00035">
    <property type="reaction ID" value="UER00042"/>
</dbReference>
<reference evidence="11 12" key="1">
    <citation type="submission" date="2018-09" db="EMBL/GenBank/DDBJ databases">
        <title>Genomic Encyclopedia of Archaeal and Bacterial Type Strains, Phase II (KMG-II): from individual species to whole genera.</title>
        <authorList>
            <person name="Goeker M."/>
        </authorList>
    </citation>
    <scope>NUCLEOTIDE SEQUENCE [LARGE SCALE GENOMIC DNA]</scope>
    <source>
        <strain evidence="11 12">DSM 17008</strain>
    </source>
</reference>
<dbReference type="Proteomes" id="UP000285120">
    <property type="component" value="Unassembled WGS sequence"/>
</dbReference>
<dbReference type="CDD" id="cd00405">
    <property type="entry name" value="PRAI"/>
    <property type="match status" value="1"/>
</dbReference>
<dbReference type="EC" id="5.3.1.24" evidence="3 9"/>
<dbReference type="Pfam" id="PF00697">
    <property type="entry name" value="PRAI"/>
    <property type="match status" value="1"/>
</dbReference>
<evidence type="ECO:0000256" key="8">
    <source>
        <dbReference type="ARBA" id="ARBA00023235"/>
    </source>
</evidence>
<dbReference type="InterPro" id="IPR044643">
    <property type="entry name" value="TrpF_fam"/>
</dbReference>
<comment type="similarity">
    <text evidence="9">Belongs to the TrpF family.</text>
</comment>
<protein>
    <recommendedName>
        <fullName evidence="4 9">N-(5'-phosphoribosyl)anthranilate isomerase</fullName>
        <shortName evidence="9">PRAI</shortName>
        <ecNumber evidence="3 9">5.3.1.24</ecNumber>
    </recommendedName>
</protein>
<dbReference type="SUPFAM" id="SSF51366">
    <property type="entry name" value="Ribulose-phoshate binding barrel"/>
    <property type="match status" value="1"/>
</dbReference>
<dbReference type="AlphaFoldDB" id="A0A419V2T6"/>
<comment type="catalytic activity">
    <reaction evidence="1 9">
        <text>N-(5-phospho-beta-D-ribosyl)anthranilate = 1-(2-carboxyphenylamino)-1-deoxy-D-ribulose 5-phosphate</text>
        <dbReference type="Rhea" id="RHEA:21540"/>
        <dbReference type="ChEBI" id="CHEBI:18277"/>
        <dbReference type="ChEBI" id="CHEBI:58613"/>
        <dbReference type="EC" id="5.3.1.24"/>
    </reaction>
</comment>
<keyword evidence="8 9" id="KW-0413">Isomerase</keyword>
<dbReference type="NCBIfam" id="NF002301">
    <property type="entry name" value="PRK01222.2-1"/>
    <property type="match status" value="1"/>
</dbReference>
<dbReference type="PANTHER" id="PTHR42894:SF1">
    <property type="entry name" value="N-(5'-PHOSPHORIBOSYL)ANTHRANILATE ISOMERASE"/>
    <property type="match status" value="1"/>
</dbReference>
<dbReference type="RefSeq" id="WP_120193244.1">
    <property type="nucleotide sequence ID" value="NZ_RAPK01000009.1"/>
</dbReference>
<dbReference type="Gene3D" id="3.20.20.70">
    <property type="entry name" value="Aldolase class I"/>
    <property type="match status" value="1"/>
</dbReference>
<comment type="caution">
    <text evidence="11">The sequence shown here is derived from an EMBL/GenBank/DDBJ whole genome shotgun (WGS) entry which is preliminary data.</text>
</comment>
<organism evidence="11 12">
    <name type="scientific">Sinobaca qinghaiensis</name>
    <dbReference type="NCBI Taxonomy" id="342944"/>
    <lineage>
        <taxon>Bacteria</taxon>
        <taxon>Bacillati</taxon>
        <taxon>Bacillota</taxon>
        <taxon>Bacilli</taxon>
        <taxon>Bacillales</taxon>
        <taxon>Sporolactobacillaceae</taxon>
        <taxon>Sinobaca</taxon>
    </lineage>
</organism>
<keyword evidence="7 9" id="KW-0057">Aromatic amino acid biosynthesis</keyword>
<evidence type="ECO:0000256" key="6">
    <source>
        <dbReference type="ARBA" id="ARBA00022822"/>
    </source>
</evidence>
<evidence type="ECO:0000256" key="7">
    <source>
        <dbReference type="ARBA" id="ARBA00023141"/>
    </source>
</evidence>
<dbReference type="InterPro" id="IPR001240">
    <property type="entry name" value="PRAI_dom"/>
</dbReference>
<dbReference type="InterPro" id="IPR013785">
    <property type="entry name" value="Aldolase_TIM"/>
</dbReference>
<evidence type="ECO:0000259" key="10">
    <source>
        <dbReference type="Pfam" id="PF00697"/>
    </source>
</evidence>
<dbReference type="InterPro" id="IPR011060">
    <property type="entry name" value="RibuloseP-bd_barrel"/>
</dbReference>
<comment type="pathway">
    <text evidence="2 9">Amino-acid biosynthesis; L-tryptophan biosynthesis; L-tryptophan from chorismate: step 3/5.</text>
</comment>
<evidence type="ECO:0000256" key="9">
    <source>
        <dbReference type="HAMAP-Rule" id="MF_00135"/>
    </source>
</evidence>
<accession>A0A419V2T6</accession>